<protein>
    <submittedName>
        <fullName evidence="8">Sulfatase-like hydrolase/transferase</fullName>
    </submittedName>
</protein>
<evidence type="ECO:0000313" key="8">
    <source>
        <dbReference type="EMBL" id="TXS90055.1"/>
    </source>
</evidence>
<feature type="region of interest" description="Disordered" evidence="5">
    <location>
        <begin position="606"/>
        <end position="625"/>
    </location>
</feature>
<name>A0A5C8ZP79_9GAMM</name>
<dbReference type="EMBL" id="VRYZ01000007">
    <property type="protein sequence ID" value="TXS90055.1"/>
    <property type="molecule type" value="Genomic_DNA"/>
</dbReference>
<keyword evidence="3 8" id="KW-0378">Hydrolase</keyword>
<organism evidence="8 9">
    <name type="scientific">Parahaliea aestuarii</name>
    <dbReference type="NCBI Taxonomy" id="1852021"/>
    <lineage>
        <taxon>Bacteria</taxon>
        <taxon>Pseudomonadati</taxon>
        <taxon>Pseudomonadota</taxon>
        <taxon>Gammaproteobacteria</taxon>
        <taxon>Cellvibrionales</taxon>
        <taxon>Halieaceae</taxon>
        <taxon>Parahaliea</taxon>
    </lineage>
</organism>
<keyword evidence="9" id="KW-1185">Reference proteome</keyword>
<dbReference type="PANTHER" id="PTHR42693">
    <property type="entry name" value="ARYLSULFATASE FAMILY MEMBER"/>
    <property type="match status" value="1"/>
</dbReference>
<dbReference type="PROSITE" id="PS00149">
    <property type="entry name" value="SULFATASE_2"/>
    <property type="match status" value="1"/>
</dbReference>
<dbReference type="GO" id="GO:0046872">
    <property type="term" value="F:metal ion binding"/>
    <property type="evidence" value="ECO:0007669"/>
    <property type="project" value="UniProtKB-KW"/>
</dbReference>
<dbReference type="SUPFAM" id="SSF53649">
    <property type="entry name" value="Alkaline phosphatase-like"/>
    <property type="match status" value="1"/>
</dbReference>
<sequence length="625" mass="68304">MSTLAFVRKIVVVLLALLLVACGPSETTGGEVAQSPNVLFILLDDLGLNDVGAFGGSTGLTPNIDRIAAAGVRFNRHYTDSTCTATRVGILTGLDPAALGFRPNGAGIPTEVETLPERLRELGYTTHHIGKWHAGSTALPAWPLAQGYDTFFGFLDQFLLRGPHPDGELREGRPTYRDPWLQEGNNHPLQYKGHLSEILSQRVLDFIKARKNDGRPWFLSYWTYGPHTPLEPMGDFALRHPDTPRGRYLALVEQTDALVGKVIEALDARNLAENTLVIIASDNGGTARQYPSNLPFSGTKAQFLEGGLRTPMMMRWPGHLPAGREVDGIVSYKDYIGTLVQLAGGDSSAKGRNDLLDTARGMPVVDRPLFWESSNYFLNSWSALDAGGNWRLTKSIDNSLFLFDLSEPGVERAVEVSEKPALVRQMRSDYRNWRTGLRKVDVVAEQAGKGLLLRGNDFQRSPGSEGWSMALALTPAAASAPEEVLAEQKEFWTLRRSGGKLHLSLLGMSLQAPEPAPGICTEIVISHSMTRASIAPSFRRGLLDMFYDGEPVASSRTKEPLALAPDVAYSNPTYLGQSAEQEQVFSGELGMPVVLNERLVSRDKASPDLRNGVQSIDGTLCPRSQ</sequence>
<comment type="similarity">
    <text evidence="1">Belongs to the sulfatase family.</text>
</comment>
<comment type="caution">
    <text evidence="8">The sequence shown here is derived from an EMBL/GenBank/DDBJ whole genome shotgun (WGS) entry which is preliminary data.</text>
</comment>
<dbReference type="InterPro" id="IPR050738">
    <property type="entry name" value="Sulfatase"/>
</dbReference>
<dbReference type="GO" id="GO:0004065">
    <property type="term" value="F:arylsulfatase activity"/>
    <property type="evidence" value="ECO:0007669"/>
    <property type="project" value="TreeGrafter"/>
</dbReference>
<feature type="compositionally biased region" description="Polar residues" evidence="5">
    <location>
        <begin position="612"/>
        <end position="625"/>
    </location>
</feature>
<reference evidence="8 9" key="1">
    <citation type="submission" date="2019-08" db="EMBL/GenBank/DDBJ databases">
        <title>Parahaliea maris sp. nov., isolated from the surface seawater.</title>
        <authorList>
            <person name="Liu Y."/>
        </authorList>
    </citation>
    <scope>NUCLEOTIDE SEQUENCE [LARGE SCALE GENOMIC DNA]</scope>
    <source>
        <strain evidence="8 9">S2-26</strain>
    </source>
</reference>
<keyword evidence="6" id="KW-0732">Signal</keyword>
<dbReference type="RefSeq" id="WP_148065318.1">
    <property type="nucleotide sequence ID" value="NZ_VRYZ01000007.1"/>
</dbReference>
<evidence type="ECO:0000256" key="2">
    <source>
        <dbReference type="ARBA" id="ARBA00022723"/>
    </source>
</evidence>
<dbReference type="Gene3D" id="3.40.720.10">
    <property type="entry name" value="Alkaline Phosphatase, subunit A"/>
    <property type="match status" value="1"/>
</dbReference>
<keyword evidence="4" id="KW-0106">Calcium</keyword>
<keyword evidence="8" id="KW-0808">Transferase</keyword>
<evidence type="ECO:0000256" key="3">
    <source>
        <dbReference type="ARBA" id="ARBA00022801"/>
    </source>
</evidence>
<evidence type="ECO:0000259" key="7">
    <source>
        <dbReference type="Pfam" id="PF00884"/>
    </source>
</evidence>
<gene>
    <name evidence="8" type="ORF">FVW59_15755</name>
</gene>
<evidence type="ECO:0000256" key="5">
    <source>
        <dbReference type="SAM" id="MobiDB-lite"/>
    </source>
</evidence>
<keyword evidence="2" id="KW-0479">Metal-binding</keyword>
<proteinExistence type="inferred from homology"/>
<feature type="signal peptide" evidence="6">
    <location>
        <begin position="1"/>
        <end position="27"/>
    </location>
</feature>
<accession>A0A5C8ZP79</accession>
<dbReference type="PANTHER" id="PTHR42693:SF33">
    <property type="entry name" value="ARYLSULFATASE"/>
    <property type="match status" value="1"/>
</dbReference>
<dbReference type="AlphaFoldDB" id="A0A5C8ZP79"/>
<dbReference type="Proteomes" id="UP000321933">
    <property type="component" value="Unassembled WGS sequence"/>
</dbReference>
<dbReference type="InterPro" id="IPR024607">
    <property type="entry name" value="Sulfatase_CS"/>
</dbReference>
<feature type="domain" description="Sulfatase N-terminal" evidence="7">
    <location>
        <begin position="36"/>
        <end position="344"/>
    </location>
</feature>
<dbReference type="GO" id="GO:0016740">
    <property type="term" value="F:transferase activity"/>
    <property type="evidence" value="ECO:0007669"/>
    <property type="project" value="UniProtKB-KW"/>
</dbReference>
<dbReference type="Pfam" id="PF00884">
    <property type="entry name" value="Sulfatase"/>
    <property type="match status" value="1"/>
</dbReference>
<evidence type="ECO:0000313" key="9">
    <source>
        <dbReference type="Proteomes" id="UP000321933"/>
    </source>
</evidence>
<evidence type="ECO:0000256" key="6">
    <source>
        <dbReference type="SAM" id="SignalP"/>
    </source>
</evidence>
<dbReference type="OrthoDB" id="9803751at2"/>
<feature type="chain" id="PRO_5022851906" evidence="6">
    <location>
        <begin position="28"/>
        <end position="625"/>
    </location>
</feature>
<dbReference type="InterPro" id="IPR017850">
    <property type="entry name" value="Alkaline_phosphatase_core_sf"/>
</dbReference>
<dbReference type="InterPro" id="IPR000917">
    <property type="entry name" value="Sulfatase_N"/>
</dbReference>
<evidence type="ECO:0000256" key="4">
    <source>
        <dbReference type="ARBA" id="ARBA00022837"/>
    </source>
</evidence>
<evidence type="ECO:0000256" key="1">
    <source>
        <dbReference type="ARBA" id="ARBA00008779"/>
    </source>
</evidence>